<evidence type="ECO:0000256" key="3">
    <source>
        <dbReference type="PROSITE-ProRule" id="PRU00708"/>
    </source>
</evidence>
<keyword evidence="2" id="KW-0677">Repeat</keyword>
<sequence>MKYYKPIRLNSLSLEKILKTQQNLSKTPTKIWNDNNASRNQNFDQDELQPLDLNSTILRILESFNGNISEFNQIHNQLIVSGLFQHSLVASRVVKKLCSYPFFIPQAVSLFSQLHEPDAFMCNTIIKSYVKLNDLENAIGFYYEHMVEKCIAPNHYTFPILAKICAELGSIREGEKAHARIVKLGFEFDLFVRNSMIYMYSSFLKIGDAWKVFDACSDLDLVSWNSMIAGYVKNGKVGIARELFDVMPDKDLVSWNSMIAGYVGIEDLKSAQDLFERMLVKDIVSWNTMIDGYARIVNVSTARELFDQMKKHNVVSWNTILALYVRSKNYEECVRLFDRMINSGEVKPNKATLVSVLTACAKLGKLDIGVWIHSYMNVRRIEPDVLLSTALLTMYAKCGSMDLAREIFNEMQMRSVVSWNSMIMGYGMHGHGEKALEMFLEMEKSGETPNGATFVCVLSACVHAGMVLEGWWYFDLMRRVYRIEPKTEHYGCMVDLLGRVGLIKDSEELIQKMPVEVGPALWGALLAACKTHSNYELGKIVGKRLIEMEPKDVGPYVLLSNIYAMEGKWDEVEKVRKMLSKNGLQKAVGSSVVDVSGLSISKSFLEDQHGPNHKKSMVYSLLSELGAQIKSRRDRGRDTVLNSI</sequence>
<name>A0A7J6VUW2_THATH</name>
<dbReference type="Pfam" id="PF20431">
    <property type="entry name" value="E_motif"/>
    <property type="match status" value="1"/>
</dbReference>
<proteinExistence type="inferred from homology"/>
<dbReference type="PANTHER" id="PTHR47926">
    <property type="entry name" value="PENTATRICOPEPTIDE REPEAT-CONTAINING PROTEIN"/>
    <property type="match status" value="1"/>
</dbReference>
<dbReference type="GO" id="GO:0009451">
    <property type="term" value="P:RNA modification"/>
    <property type="evidence" value="ECO:0007669"/>
    <property type="project" value="InterPro"/>
</dbReference>
<organism evidence="4 5">
    <name type="scientific">Thalictrum thalictroides</name>
    <name type="common">Rue-anemone</name>
    <name type="synonym">Anemone thalictroides</name>
    <dbReference type="NCBI Taxonomy" id="46969"/>
    <lineage>
        <taxon>Eukaryota</taxon>
        <taxon>Viridiplantae</taxon>
        <taxon>Streptophyta</taxon>
        <taxon>Embryophyta</taxon>
        <taxon>Tracheophyta</taxon>
        <taxon>Spermatophyta</taxon>
        <taxon>Magnoliopsida</taxon>
        <taxon>Ranunculales</taxon>
        <taxon>Ranunculaceae</taxon>
        <taxon>Thalictroideae</taxon>
        <taxon>Thalictrum</taxon>
    </lineage>
</organism>
<dbReference type="InterPro" id="IPR046848">
    <property type="entry name" value="E_motif"/>
</dbReference>
<dbReference type="PANTHER" id="PTHR47926:SF485">
    <property type="entry name" value="REPEAT-LIKE SUPERFAMILY PROTEIN, PUTATIVE-RELATED"/>
    <property type="match status" value="1"/>
</dbReference>
<dbReference type="InterPro" id="IPR011990">
    <property type="entry name" value="TPR-like_helical_dom_sf"/>
</dbReference>
<evidence type="ECO:0000313" key="5">
    <source>
        <dbReference type="Proteomes" id="UP000554482"/>
    </source>
</evidence>
<dbReference type="FunFam" id="1.25.40.10:FF:000927">
    <property type="entry name" value="Pentatricopeptide repeat-containing protein"/>
    <property type="match status" value="1"/>
</dbReference>
<dbReference type="PROSITE" id="PS51375">
    <property type="entry name" value="PPR"/>
    <property type="match status" value="4"/>
</dbReference>
<dbReference type="InterPro" id="IPR046960">
    <property type="entry name" value="PPR_At4g14850-like_plant"/>
</dbReference>
<evidence type="ECO:0000256" key="1">
    <source>
        <dbReference type="ARBA" id="ARBA00006643"/>
    </source>
</evidence>
<dbReference type="FunFam" id="1.25.40.10:FF:000333">
    <property type="entry name" value="Pentatricopeptide repeat-containing protein"/>
    <property type="match status" value="1"/>
</dbReference>
<feature type="repeat" description="PPR" evidence="3">
    <location>
        <begin position="118"/>
        <end position="153"/>
    </location>
</feature>
<dbReference type="GO" id="GO:0003723">
    <property type="term" value="F:RNA binding"/>
    <property type="evidence" value="ECO:0007669"/>
    <property type="project" value="InterPro"/>
</dbReference>
<feature type="repeat" description="PPR" evidence="3">
    <location>
        <begin position="220"/>
        <end position="254"/>
    </location>
</feature>
<dbReference type="NCBIfam" id="TIGR00756">
    <property type="entry name" value="PPR"/>
    <property type="match status" value="6"/>
</dbReference>
<dbReference type="FunFam" id="1.25.40.10:FF:000470">
    <property type="entry name" value="Pentatricopeptide repeat-containing protein At5g66520"/>
    <property type="match status" value="1"/>
</dbReference>
<dbReference type="OrthoDB" id="185373at2759"/>
<keyword evidence="5" id="KW-1185">Reference proteome</keyword>
<feature type="repeat" description="PPR" evidence="3">
    <location>
        <begin position="415"/>
        <end position="449"/>
    </location>
</feature>
<comment type="caution">
    <text evidence="4">The sequence shown here is derived from an EMBL/GenBank/DDBJ whole genome shotgun (WGS) entry which is preliminary data.</text>
</comment>
<reference evidence="4 5" key="1">
    <citation type="submission" date="2020-06" db="EMBL/GenBank/DDBJ databases">
        <title>Transcriptomic and genomic resources for Thalictrum thalictroides and T. hernandezii: Facilitating candidate gene discovery in an emerging model plant lineage.</title>
        <authorList>
            <person name="Arias T."/>
            <person name="Riano-Pachon D.M."/>
            <person name="Di Stilio V.S."/>
        </authorList>
    </citation>
    <scope>NUCLEOTIDE SEQUENCE [LARGE SCALE GENOMIC DNA]</scope>
    <source>
        <strain evidence="5">cv. WT478/WT964</strain>
        <tissue evidence="4">Leaves</tissue>
    </source>
</reference>
<dbReference type="Pfam" id="PF13041">
    <property type="entry name" value="PPR_2"/>
    <property type="match status" value="3"/>
</dbReference>
<dbReference type="Pfam" id="PF01535">
    <property type="entry name" value="PPR"/>
    <property type="match status" value="3"/>
</dbReference>
<evidence type="ECO:0000313" key="4">
    <source>
        <dbReference type="EMBL" id="KAF5188378.1"/>
    </source>
</evidence>
<gene>
    <name evidence="4" type="ORF">FRX31_022035</name>
</gene>
<dbReference type="Proteomes" id="UP000554482">
    <property type="component" value="Unassembled WGS sequence"/>
</dbReference>
<evidence type="ECO:0000256" key="2">
    <source>
        <dbReference type="ARBA" id="ARBA00022737"/>
    </source>
</evidence>
<dbReference type="Gene3D" id="1.25.40.10">
    <property type="entry name" value="Tetratricopeptide repeat domain"/>
    <property type="match status" value="5"/>
</dbReference>
<accession>A0A7J6VUW2</accession>
<feature type="repeat" description="PPR" evidence="3">
    <location>
        <begin position="282"/>
        <end position="316"/>
    </location>
</feature>
<dbReference type="Pfam" id="PF12854">
    <property type="entry name" value="PPR_1"/>
    <property type="match status" value="1"/>
</dbReference>
<protein>
    <submittedName>
        <fullName evidence="4">Pentatricopeptide repeat-containing protein</fullName>
    </submittedName>
</protein>
<dbReference type="AlphaFoldDB" id="A0A7J6VUW2"/>
<comment type="similarity">
    <text evidence="1">Belongs to the PPR family. PCMP-H subfamily.</text>
</comment>
<dbReference type="InterPro" id="IPR002885">
    <property type="entry name" value="PPR_rpt"/>
</dbReference>
<dbReference type="EMBL" id="JABWDY010026878">
    <property type="protein sequence ID" value="KAF5188378.1"/>
    <property type="molecule type" value="Genomic_DNA"/>
</dbReference>